<accession>A0A2P2JEC0</accession>
<evidence type="ECO:0000313" key="2">
    <source>
        <dbReference type="EMBL" id="MBW91822.1"/>
    </source>
</evidence>
<dbReference type="AlphaFoldDB" id="A0A2P2JEC0"/>
<proteinExistence type="inferred from homology"/>
<protein>
    <submittedName>
        <fullName evidence="2">Pentatricopeptide repeat-containing protein At2g20710-like</fullName>
    </submittedName>
</protein>
<dbReference type="GO" id="GO:0005739">
    <property type="term" value="C:mitochondrion"/>
    <property type="evidence" value="ECO:0007669"/>
    <property type="project" value="TreeGrafter"/>
</dbReference>
<sequence length="181" mass="20168">MKPFLVPPNPQLTQQWRDNGRGIFRSLLRALFFSTDTVTTSISAAAAAVSSSSSSYSFSSTPPIDSLRFRILRAGNPSSSVVSVLEEWLDQGNRVNHSDLQLIIKLLRKYRRYTHAFQVSLSLFQSETLLLGVIQLICATASSHTQNLFCVPFEVLFVLRVITICKVMPPSGFCNIIKISQ</sequence>
<reference evidence="2" key="1">
    <citation type="submission" date="2018-02" db="EMBL/GenBank/DDBJ databases">
        <title>Rhizophora mucronata_Transcriptome.</title>
        <authorList>
            <person name="Meera S.P."/>
            <person name="Sreeshan A."/>
            <person name="Augustine A."/>
        </authorList>
    </citation>
    <scope>NUCLEOTIDE SEQUENCE</scope>
    <source>
        <tissue evidence="2">Leaf</tissue>
    </source>
</reference>
<name>A0A2P2JEC0_RHIMU</name>
<dbReference type="PANTHER" id="PTHR45717:SF10">
    <property type="entry name" value="OS10G0501000 PROTEIN"/>
    <property type="match status" value="1"/>
</dbReference>
<organism evidence="2">
    <name type="scientific">Rhizophora mucronata</name>
    <name type="common">Asiatic mangrove</name>
    <dbReference type="NCBI Taxonomy" id="61149"/>
    <lineage>
        <taxon>Eukaryota</taxon>
        <taxon>Viridiplantae</taxon>
        <taxon>Streptophyta</taxon>
        <taxon>Embryophyta</taxon>
        <taxon>Tracheophyta</taxon>
        <taxon>Spermatophyta</taxon>
        <taxon>Magnoliopsida</taxon>
        <taxon>eudicotyledons</taxon>
        <taxon>Gunneridae</taxon>
        <taxon>Pentapetalae</taxon>
        <taxon>rosids</taxon>
        <taxon>fabids</taxon>
        <taxon>Malpighiales</taxon>
        <taxon>Rhizophoraceae</taxon>
        <taxon>Rhizophora</taxon>
    </lineage>
</organism>
<comment type="similarity">
    <text evidence="1">Belongs to the PPR family. P subfamily.</text>
</comment>
<evidence type="ECO:0000256" key="1">
    <source>
        <dbReference type="ARBA" id="ARBA00007626"/>
    </source>
</evidence>
<dbReference type="EMBL" id="GGEC01011339">
    <property type="protein sequence ID" value="MBW91822.1"/>
    <property type="molecule type" value="Transcribed_RNA"/>
</dbReference>
<dbReference type="PANTHER" id="PTHR45717">
    <property type="entry name" value="OS12G0527900 PROTEIN"/>
    <property type="match status" value="1"/>
</dbReference>